<evidence type="ECO:0000259" key="3">
    <source>
        <dbReference type="PROSITE" id="PS51186"/>
    </source>
</evidence>
<evidence type="ECO:0000313" key="4">
    <source>
        <dbReference type="EMBL" id="KAK8240267.1"/>
    </source>
</evidence>
<dbReference type="InterPro" id="IPR000182">
    <property type="entry name" value="GNAT_dom"/>
</dbReference>
<dbReference type="Proteomes" id="UP001492380">
    <property type="component" value="Unassembled WGS sequence"/>
</dbReference>
<dbReference type="Pfam" id="PF00583">
    <property type="entry name" value="Acetyltransf_1"/>
    <property type="match status" value="1"/>
</dbReference>
<evidence type="ECO:0000256" key="2">
    <source>
        <dbReference type="ARBA" id="ARBA00023315"/>
    </source>
</evidence>
<dbReference type="InterPro" id="IPR016181">
    <property type="entry name" value="Acyl_CoA_acyltransferase"/>
</dbReference>
<dbReference type="SUPFAM" id="SSF55729">
    <property type="entry name" value="Acyl-CoA N-acyltransferases (Nat)"/>
    <property type="match status" value="1"/>
</dbReference>
<evidence type="ECO:0000313" key="5">
    <source>
        <dbReference type="Proteomes" id="UP001492380"/>
    </source>
</evidence>
<dbReference type="Gene3D" id="3.40.630.30">
    <property type="match status" value="1"/>
</dbReference>
<dbReference type="CDD" id="cd04301">
    <property type="entry name" value="NAT_SF"/>
    <property type="match status" value="1"/>
</dbReference>
<keyword evidence="2" id="KW-0012">Acyltransferase</keyword>
<proteinExistence type="predicted"/>
<dbReference type="EMBL" id="JBBWRZ010000003">
    <property type="protein sequence ID" value="KAK8240267.1"/>
    <property type="molecule type" value="Genomic_DNA"/>
</dbReference>
<dbReference type="PANTHER" id="PTHR43420">
    <property type="entry name" value="ACETYLTRANSFERASE"/>
    <property type="match status" value="1"/>
</dbReference>
<comment type="caution">
    <text evidence="4">The sequence shown here is derived from an EMBL/GenBank/DDBJ whole genome shotgun (WGS) entry which is preliminary data.</text>
</comment>
<name>A0ABR1YVN8_9PEZI</name>
<protein>
    <recommendedName>
        <fullName evidence="3">N-acetyltransferase domain-containing protein</fullName>
    </recommendedName>
</protein>
<organism evidence="4 5">
    <name type="scientific">Phyllosticta capitalensis</name>
    <dbReference type="NCBI Taxonomy" id="121624"/>
    <lineage>
        <taxon>Eukaryota</taxon>
        <taxon>Fungi</taxon>
        <taxon>Dikarya</taxon>
        <taxon>Ascomycota</taxon>
        <taxon>Pezizomycotina</taxon>
        <taxon>Dothideomycetes</taxon>
        <taxon>Dothideomycetes incertae sedis</taxon>
        <taxon>Botryosphaeriales</taxon>
        <taxon>Phyllostictaceae</taxon>
        <taxon>Phyllosticta</taxon>
    </lineage>
</organism>
<keyword evidence="5" id="KW-1185">Reference proteome</keyword>
<dbReference type="PANTHER" id="PTHR43420:SF47">
    <property type="entry name" value="N-ACETYLTRANSFERASE DOMAIN-CONTAINING PROTEIN"/>
    <property type="match status" value="1"/>
</dbReference>
<accession>A0ABR1YVN8</accession>
<evidence type="ECO:0000256" key="1">
    <source>
        <dbReference type="ARBA" id="ARBA00022679"/>
    </source>
</evidence>
<keyword evidence="1" id="KW-0808">Transferase</keyword>
<feature type="domain" description="N-acetyltransferase" evidence="3">
    <location>
        <begin position="76"/>
        <end position="214"/>
    </location>
</feature>
<dbReference type="PROSITE" id="PS51186">
    <property type="entry name" value="GNAT"/>
    <property type="match status" value="1"/>
</dbReference>
<reference evidence="4 5" key="1">
    <citation type="submission" date="2024-04" db="EMBL/GenBank/DDBJ databases">
        <title>Phyllosticta paracitricarpa is synonymous to the EU quarantine fungus P. citricarpa based on phylogenomic analyses.</title>
        <authorList>
            <consortium name="Lawrence Berkeley National Laboratory"/>
            <person name="Van Ingen-Buijs V.A."/>
            <person name="Van Westerhoven A.C."/>
            <person name="Haridas S."/>
            <person name="Skiadas P."/>
            <person name="Martin F."/>
            <person name="Groenewald J.Z."/>
            <person name="Crous P.W."/>
            <person name="Seidl M.F."/>
        </authorList>
    </citation>
    <scope>NUCLEOTIDE SEQUENCE [LARGE SCALE GENOMIC DNA]</scope>
    <source>
        <strain evidence="4 5">CBS 123374</strain>
    </source>
</reference>
<dbReference type="InterPro" id="IPR050680">
    <property type="entry name" value="YpeA/RimI_acetyltransf"/>
</dbReference>
<gene>
    <name evidence="4" type="ORF">HDK90DRAFT_508764</name>
</gene>
<sequence length="239" mass="27315">MAEAPRGYRIFALPRNCSDPSTWKDLVERQKNFRLMALQVSPEAYASTYEREMQLAWETWEDRLKDTQATTFVAVATLESKHPGMRNLDMSAILAGDWLGHLVLVEIEDDLDNSTSTVSPSTESNEDRVDDVVPARRFRLSGMFVKPTAQRLGVGRTLVEHAIWTIKSQMGRDIQFTLVVDADNDPARALYERSGFRVVREEWYESDRAEIYAPKEPLWKLAAHMEYQARAASVNRNSS</sequence>